<dbReference type="Proteomes" id="UP000014760">
    <property type="component" value="Unassembled WGS sequence"/>
</dbReference>
<gene>
    <name evidence="1" type="ORF">CAPTEDRAFT_210983</name>
</gene>
<dbReference type="EnsemblMetazoa" id="CapteT210983">
    <property type="protein sequence ID" value="CapteP210983"/>
    <property type="gene ID" value="CapteG210983"/>
</dbReference>
<reference evidence="3" key="1">
    <citation type="submission" date="2012-12" db="EMBL/GenBank/DDBJ databases">
        <authorList>
            <person name="Hellsten U."/>
            <person name="Grimwood J."/>
            <person name="Chapman J.A."/>
            <person name="Shapiro H."/>
            <person name="Aerts A."/>
            <person name="Otillar R.P."/>
            <person name="Terry A.Y."/>
            <person name="Boore J.L."/>
            <person name="Simakov O."/>
            <person name="Marletaz F."/>
            <person name="Cho S.-J."/>
            <person name="Edsinger-Gonzales E."/>
            <person name="Havlak P."/>
            <person name="Kuo D.-H."/>
            <person name="Larsson T."/>
            <person name="Lv J."/>
            <person name="Arendt D."/>
            <person name="Savage R."/>
            <person name="Osoegawa K."/>
            <person name="de Jong P."/>
            <person name="Lindberg D.R."/>
            <person name="Seaver E.C."/>
            <person name="Weisblat D.A."/>
            <person name="Putnam N.H."/>
            <person name="Grigoriev I.V."/>
            <person name="Rokhsar D.S."/>
        </authorList>
    </citation>
    <scope>NUCLEOTIDE SEQUENCE</scope>
    <source>
        <strain evidence="3">I ESC-2004</strain>
    </source>
</reference>
<reference evidence="2" key="3">
    <citation type="submission" date="2015-06" db="UniProtKB">
        <authorList>
            <consortium name="EnsemblMetazoa"/>
        </authorList>
    </citation>
    <scope>IDENTIFICATION</scope>
</reference>
<evidence type="ECO:0000313" key="2">
    <source>
        <dbReference type="EnsemblMetazoa" id="CapteP210983"/>
    </source>
</evidence>
<dbReference type="EMBL" id="KB294417">
    <property type="protein sequence ID" value="ELU14559.1"/>
    <property type="molecule type" value="Genomic_DNA"/>
</dbReference>
<dbReference type="AlphaFoldDB" id="R7V7N2"/>
<accession>R7V7N2</accession>
<dbReference type="EMBL" id="AMQN01000672">
    <property type="status" value="NOT_ANNOTATED_CDS"/>
    <property type="molecule type" value="Genomic_DNA"/>
</dbReference>
<evidence type="ECO:0000313" key="3">
    <source>
        <dbReference type="Proteomes" id="UP000014760"/>
    </source>
</evidence>
<sequence length="237" mass="26916">MGFVGKQGDHAFCLARRRVGKQTPLDTWTKWNVAREKQLINPQLSEPDRIDSHCMGQKSKVKTAEWTINEFDVKQQRRIGDEYKGEVLWKARKILGTQKMQASSNLLQELTAGGHEYKHGAILLVPCSLCACADREGTYRAHLRCWASQSDPQFHDATQPSHYFQYNALTCQTALLERAYILALHGRKHDNPHTHNTKINVQNPSLKVDHIFHPSIVGTRLVLKMNAAILKRLAALS</sequence>
<keyword evidence="3" id="KW-1185">Reference proteome</keyword>
<name>R7V7N2_CAPTE</name>
<reference evidence="1 3" key="2">
    <citation type="journal article" date="2013" name="Nature">
        <title>Insights into bilaterian evolution from three spiralian genomes.</title>
        <authorList>
            <person name="Simakov O."/>
            <person name="Marletaz F."/>
            <person name="Cho S.J."/>
            <person name="Edsinger-Gonzales E."/>
            <person name="Havlak P."/>
            <person name="Hellsten U."/>
            <person name="Kuo D.H."/>
            <person name="Larsson T."/>
            <person name="Lv J."/>
            <person name="Arendt D."/>
            <person name="Savage R."/>
            <person name="Osoegawa K."/>
            <person name="de Jong P."/>
            <person name="Grimwood J."/>
            <person name="Chapman J.A."/>
            <person name="Shapiro H."/>
            <person name="Aerts A."/>
            <person name="Otillar R.P."/>
            <person name="Terry A.Y."/>
            <person name="Boore J.L."/>
            <person name="Grigoriev I.V."/>
            <person name="Lindberg D.R."/>
            <person name="Seaver E.C."/>
            <person name="Weisblat D.A."/>
            <person name="Putnam N.H."/>
            <person name="Rokhsar D.S."/>
        </authorList>
    </citation>
    <scope>NUCLEOTIDE SEQUENCE</scope>
    <source>
        <strain evidence="1 3">I ESC-2004</strain>
    </source>
</reference>
<protein>
    <submittedName>
        <fullName evidence="1 2">Uncharacterized protein</fullName>
    </submittedName>
</protein>
<proteinExistence type="predicted"/>
<organism evidence="1">
    <name type="scientific">Capitella teleta</name>
    <name type="common">Polychaete worm</name>
    <dbReference type="NCBI Taxonomy" id="283909"/>
    <lineage>
        <taxon>Eukaryota</taxon>
        <taxon>Metazoa</taxon>
        <taxon>Spiralia</taxon>
        <taxon>Lophotrochozoa</taxon>
        <taxon>Annelida</taxon>
        <taxon>Polychaeta</taxon>
        <taxon>Sedentaria</taxon>
        <taxon>Scolecida</taxon>
        <taxon>Capitellidae</taxon>
        <taxon>Capitella</taxon>
    </lineage>
</organism>
<dbReference type="HOGENOM" id="CLU_1171585_0_0_1"/>
<evidence type="ECO:0000313" key="1">
    <source>
        <dbReference type="EMBL" id="ELU14559.1"/>
    </source>
</evidence>